<sequence>MPQGRFRFLIPAVLLVPLPVVGAAGRLWQRLIHAGEMAAISSAVADLPPGATAAWTAKPLLPWTSPVTGQVLVQRETGSADFACKDSVYSLDGSSVQLFAITLCRVGRDAPWRNDRDGSERWGG</sequence>
<evidence type="ECO:0000313" key="2">
    <source>
        <dbReference type="Proteomes" id="UP001432995"/>
    </source>
</evidence>
<organism evidence="1 2">
    <name type="scientific">Methylobacterium brachiatum</name>
    <dbReference type="NCBI Taxonomy" id="269660"/>
    <lineage>
        <taxon>Bacteria</taxon>
        <taxon>Pseudomonadati</taxon>
        <taxon>Pseudomonadota</taxon>
        <taxon>Alphaproteobacteria</taxon>
        <taxon>Hyphomicrobiales</taxon>
        <taxon>Methylobacteriaceae</taxon>
        <taxon>Methylobacterium</taxon>
    </lineage>
</organism>
<reference evidence="1" key="1">
    <citation type="submission" date="2024-06" db="EMBL/GenBank/DDBJ databases">
        <authorList>
            <person name="Campbell A.G."/>
        </authorList>
    </citation>
    <scope>NUCLEOTIDE SEQUENCE</scope>
    <source>
        <strain evidence="1">EM17</strain>
    </source>
</reference>
<keyword evidence="2" id="KW-1185">Reference proteome</keyword>
<comment type="caution">
    <text evidence="1">The sequence shown here is derived from an EMBL/GenBank/DDBJ whole genome shotgun (WGS) entry which is preliminary data.</text>
</comment>
<protein>
    <submittedName>
        <fullName evidence="1">Uncharacterized protein</fullName>
    </submittedName>
</protein>
<dbReference type="RefSeq" id="WP_160532426.1">
    <property type="nucleotide sequence ID" value="NZ_JBELQD010000026.1"/>
</dbReference>
<dbReference type="EMBL" id="JBELQD010000026">
    <property type="protein sequence ID" value="MER2290577.1"/>
    <property type="molecule type" value="Genomic_DNA"/>
</dbReference>
<evidence type="ECO:0000313" key="1">
    <source>
        <dbReference type="EMBL" id="MER2290577.1"/>
    </source>
</evidence>
<gene>
    <name evidence="1" type="ORF">ABS770_20175</name>
</gene>
<name>A0ABV1R789_9HYPH</name>
<dbReference type="Proteomes" id="UP001432995">
    <property type="component" value="Unassembled WGS sequence"/>
</dbReference>
<proteinExistence type="predicted"/>
<accession>A0ABV1R789</accession>